<feature type="compositionally biased region" description="Acidic residues" evidence="1">
    <location>
        <begin position="839"/>
        <end position="893"/>
    </location>
</feature>
<feature type="region of interest" description="Disordered" evidence="1">
    <location>
        <begin position="112"/>
        <end position="144"/>
    </location>
</feature>
<dbReference type="OrthoDB" id="435460at2759"/>
<feature type="compositionally biased region" description="Basic and acidic residues" evidence="1">
    <location>
        <begin position="940"/>
        <end position="956"/>
    </location>
</feature>
<feature type="region of interest" description="Disordered" evidence="1">
    <location>
        <begin position="261"/>
        <end position="280"/>
    </location>
</feature>
<feature type="compositionally biased region" description="Low complexity" evidence="1">
    <location>
        <begin position="497"/>
        <end position="514"/>
    </location>
</feature>
<keyword evidence="4" id="KW-1185">Reference proteome</keyword>
<dbReference type="STRING" id="1314800.A0A1B7MJ76"/>
<evidence type="ECO:0000256" key="1">
    <source>
        <dbReference type="SAM" id="MobiDB-lite"/>
    </source>
</evidence>
<dbReference type="AlphaFoldDB" id="A0A1B7MJ76"/>
<dbReference type="Proteomes" id="UP000092154">
    <property type="component" value="Unassembled WGS sequence"/>
</dbReference>
<dbReference type="InParanoid" id="A0A1B7MJ76"/>
<dbReference type="Pfam" id="PF08914">
    <property type="entry name" value="Myb_Rap1"/>
    <property type="match status" value="1"/>
</dbReference>
<dbReference type="CDD" id="cd11655">
    <property type="entry name" value="rap1_myb-like"/>
    <property type="match status" value="1"/>
</dbReference>
<feature type="compositionally biased region" description="Low complexity" evidence="1">
    <location>
        <begin position="617"/>
        <end position="626"/>
    </location>
</feature>
<reference evidence="3 4" key="1">
    <citation type="submission" date="2016-06" db="EMBL/GenBank/DDBJ databases">
        <title>Comparative genomics of the ectomycorrhizal sister species Rhizopogon vinicolor and Rhizopogon vesiculosus (Basidiomycota: Boletales) reveals a divergence of the mating type B locus.</title>
        <authorList>
            <consortium name="DOE Joint Genome Institute"/>
            <person name="Mujic A.B."/>
            <person name="Kuo A."/>
            <person name="Tritt A."/>
            <person name="Lipzen A."/>
            <person name="Chen C."/>
            <person name="Johnson J."/>
            <person name="Sharma A."/>
            <person name="Barry K."/>
            <person name="Grigoriev I.V."/>
            <person name="Spatafora J.W."/>
        </authorList>
    </citation>
    <scope>NUCLEOTIDE SEQUENCE [LARGE SCALE GENOMIC DNA]</scope>
    <source>
        <strain evidence="3 4">AM-OR11-026</strain>
    </source>
</reference>
<dbReference type="Gene3D" id="1.10.10.60">
    <property type="entry name" value="Homeodomain-like"/>
    <property type="match status" value="1"/>
</dbReference>
<dbReference type="EMBL" id="KV448949">
    <property type="protein sequence ID" value="OAX32655.1"/>
    <property type="molecule type" value="Genomic_DNA"/>
</dbReference>
<evidence type="ECO:0000313" key="4">
    <source>
        <dbReference type="Proteomes" id="UP000092154"/>
    </source>
</evidence>
<dbReference type="InterPro" id="IPR015010">
    <property type="entry name" value="TERF2IP_Myb"/>
</dbReference>
<name>A0A1B7MJ76_9AGAM</name>
<proteinExistence type="predicted"/>
<feature type="compositionally biased region" description="Basic and acidic residues" evidence="1">
    <location>
        <begin position="904"/>
        <end position="929"/>
    </location>
</feature>
<feature type="compositionally biased region" description="Polar residues" evidence="1">
    <location>
        <begin position="428"/>
        <end position="438"/>
    </location>
</feature>
<accession>A0A1B7MJ76</accession>
<feature type="compositionally biased region" description="Acidic residues" evidence="1">
    <location>
        <begin position="753"/>
        <end position="764"/>
    </location>
</feature>
<protein>
    <recommendedName>
        <fullName evidence="2">TERF2-interacting telomeric protein 1 Myb domain-containing protein</fullName>
    </recommendedName>
</protein>
<feature type="region of interest" description="Disordered" evidence="1">
    <location>
        <begin position="816"/>
        <end position="964"/>
    </location>
</feature>
<feature type="domain" description="TERF2-interacting telomeric protein 1 Myb" evidence="2">
    <location>
        <begin position="10"/>
        <end position="67"/>
    </location>
</feature>
<dbReference type="InterPro" id="IPR009057">
    <property type="entry name" value="Homeodomain-like_sf"/>
</dbReference>
<feature type="region of interest" description="Disordered" evidence="1">
    <location>
        <begin position="735"/>
        <end position="787"/>
    </location>
</feature>
<feature type="compositionally biased region" description="Polar residues" evidence="1">
    <location>
        <begin position="207"/>
        <end position="218"/>
    </location>
</feature>
<dbReference type="SUPFAM" id="SSF46689">
    <property type="entry name" value="Homeodomain-like"/>
    <property type="match status" value="1"/>
</dbReference>
<sequence length="1020" mass="111623">MSSPRVRSEFSADEDVFLMKYIATYNPTKQGRSGNALYHRLEENVDRKWDWSQKHTWQSWRNRYTKNSDEFDRKILKYQKKKGINPEGKPTKKKPVFLPPDGQVEAARVRSKAARQGTKRTGEVSPEQRKVKRAKLGTGQTYGESSRLPLVEVEATSQIPAAGSSSKACSHLPVRPETVSDVPPLRQKPASTVNIPPLPSRLDTLPLPSSQPNSPVRTQSPPMPQLPPSSQPLASSSQQVVTPKPPSSGPKLVLKNKHISPLFRSLSPTPNHSTSSKRKKILPKVVEGHFTTLLTDRLGHIRSGGRSESEEEGTETWPPVRGKKGKGKDVNSSAIQEHPISQVETLTSRPALVPLKREPEDERLPAPLPLHHLEREHHPFSQLPYPLPPPPHPSHNGTSADAAESPLNHRSTNGMHKLVQNLPDNKPVSVTGSSTSDLQPAPPVVQPAAGPSKLTTAAVPSGSTLTAELSPKPAIVAPRASPTSEEDARLTNASTLARISAASTSNSATTIQQTRVPSKAESTPATDVHPVAQARMSNIQPLPKPSSLFLPSSKSKDKGKGKRRDAESPLTHAQRLLTRTQKQRRRQTVGGYEYDDIPSIDLRRAPSSASTSQLPRSSGSTSASVSRLPHRYSLPVQSKPSVVPAELSGYLTTLDLPGSAALPVPPAPITPADVPLATSVGFSTLISRIAAAHGFTPSVVLEVYKRVGSLKEAEKFVRGMRNVAEEWIGAKFEQREREARRAGKKSKRQNDSESSEESSGESGDDAPRGSWHEGSLQPDPLEHRTPNGLHVRYVSDESDYEPPPTSRAALWKRASMGGGDSLSASWGRSAARHYRTNEDEVAEGEDTADNDEGDDDGAASGEDDGESQDGVERAEEESVAEELIPEFPEDEDTVASNPEQDAEGEPKLASDHNAEHRNQDDYTKHHEFSQADAQYHASHIKRESPTPSRLRGDPEHVPVQNRAEVLDGDSLDVRRTCSVSLPWTADEDRAFLSEDWETLKMLERQRGKRGMTQRFVQLLR</sequence>
<feature type="compositionally biased region" description="Pro residues" evidence="1">
    <location>
        <begin position="221"/>
        <end position="230"/>
    </location>
</feature>
<gene>
    <name evidence="3" type="ORF">K503DRAFT_870030</name>
</gene>
<feature type="region of interest" description="Disordered" evidence="1">
    <location>
        <begin position="379"/>
        <end position="631"/>
    </location>
</feature>
<feature type="region of interest" description="Disordered" evidence="1">
    <location>
        <begin position="158"/>
        <end position="253"/>
    </location>
</feature>
<evidence type="ECO:0000313" key="3">
    <source>
        <dbReference type="EMBL" id="OAX32655.1"/>
    </source>
</evidence>
<feature type="region of interest" description="Disordered" evidence="1">
    <location>
        <begin position="300"/>
        <end position="363"/>
    </location>
</feature>
<evidence type="ECO:0000259" key="2">
    <source>
        <dbReference type="Pfam" id="PF08914"/>
    </source>
</evidence>
<feature type="compositionally biased region" description="Polar residues" evidence="1">
    <location>
        <begin position="607"/>
        <end position="616"/>
    </location>
</feature>
<feature type="compositionally biased region" description="Polar residues" evidence="1">
    <location>
        <begin position="158"/>
        <end position="168"/>
    </location>
</feature>
<organism evidence="3 4">
    <name type="scientific">Rhizopogon vinicolor AM-OR11-026</name>
    <dbReference type="NCBI Taxonomy" id="1314800"/>
    <lineage>
        <taxon>Eukaryota</taxon>
        <taxon>Fungi</taxon>
        <taxon>Dikarya</taxon>
        <taxon>Basidiomycota</taxon>
        <taxon>Agaricomycotina</taxon>
        <taxon>Agaricomycetes</taxon>
        <taxon>Agaricomycetidae</taxon>
        <taxon>Boletales</taxon>
        <taxon>Suillineae</taxon>
        <taxon>Rhizopogonaceae</taxon>
        <taxon>Rhizopogon</taxon>
    </lineage>
</organism>
<feature type="compositionally biased region" description="Basic and acidic residues" evidence="1">
    <location>
        <begin position="120"/>
        <end position="129"/>
    </location>
</feature>